<dbReference type="EMBL" id="SVER01000011">
    <property type="protein sequence ID" value="MBE5919307.1"/>
    <property type="molecule type" value="Genomic_DNA"/>
</dbReference>
<comment type="caution">
    <text evidence="1">The sequence shown here is derived from an EMBL/GenBank/DDBJ whole genome shotgun (WGS) entry which is preliminary data.</text>
</comment>
<dbReference type="Proteomes" id="UP000766246">
    <property type="component" value="Unassembled WGS sequence"/>
</dbReference>
<dbReference type="SUPFAM" id="SSF48371">
    <property type="entry name" value="ARM repeat"/>
    <property type="match status" value="1"/>
</dbReference>
<gene>
    <name evidence="1" type="ORF">E7272_05610</name>
</gene>
<organism evidence="1 2">
    <name type="scientific">Pseudobutyrivibrio ruminis</name>
    <dbReference type="NCBI Taxonomy" id="46206"/>
    <lineage>
        <taxon>Bacteria</taxon>
        <taxon>Bacillati</taxon>
        <taxon>Bacillota</taxon>
        <taxon>Clostridia</taxon>
        <taxon>Lachnospirales</taxon>
        <taxon>Lachnospiraceae</taxon>
        <taxon>Pseudobutyrivibrio</taxon>
    </lineage>
</organism>
<proteinExistence type="predicted"/>
<reference evidence="1" key="1">
    <citation type="submission" date="2019-04" db="EMBL/GenBank/DDBJ databases">
        <title>Evolution of Biomass-Degrading Anaerobic Consortia Revealed by Metagenomics.</title>
        <authorList>
            <person name="Peng X."/>
        </authorList>
    </citation>
    <scope>NUCLEOTIDE SEQUENCE</scope>
    <source>
        <strain evidence="1">SIG311</strain>
    </source>
</reference>
<sequence length="125" mass="14813">MTKIKSIEEIISIFSDFAEIKRDVFEGGDYKKLNRYEKKLVKIFKSFEENEEYGYYCIDELLNSHDIVILNKVATYCLALNYRVDDAENILRNIRDSKECGMSSLEAKWSLESWKKNGKFVIYRI</sequence>
<evidence type="ECO:0008006" key="3">
    <source>
        <dbReference type="Google" id="ProtNLM"/>
    </source>
</evidence>
<accession>A0A927YMP6</accession>
<dbReference type="AlphaFoldDB" id="A0A927YMP6"/>
<evidence type="ECO:0000313" key="2">
    <source>
        <dbReference type="Proteomes" id="UP000766246"/>
    </source>
</evidence>
<protein>
    <recommendedName>
        <fullName evidence="3">DUF2019 domain-containing protein</fullName>
    </recommendedName>
</protein>
<name>A0A927YMP6_9FIRM</name>
<dbReference type="InterPro" id="IPR016024">
    <property type="entry name" value="ARM-type_fold"/>
</dbReference>
<evidence type="ECO:0000313" key="1">
    <source>
        <dbReference type="EMBL" id="MBE5919307.1"/>
    </source>
</evidence>